<reference evidence="12" key="1">
    <citation type="submission" date="2016-11" db="UniProtKB">
        <authorList>
            <consortium name="WormBaseParasite"/>
        </authorList>
    </citation>
    <scope>IDENTIFICATION</scope>
</reference>
<evidence type="ECO:0000256" key="6">
    <source>
        <dbReference type="SAM" id="MobiDB-lite"/>
    </source>
</evidence>
<dbReference type="Proteomes" id="UP000582659">
    <property type="component" value="Unassembled WGS sequence"/>
</dbReference>
<keyword evidence="2 5" id="KW-0862">Zinc</keyword>
<dbReference type="InterPro" id="IPR036407">
    <property type="entry name" value="DM_DNA-bd_sf"/>
</dbReference>
<dbReference type="WBParaSite" id="BXY_0068400.1">
    <property type="protein sequence ID" value="BXY_0068400.1"/>
    <property type="gene ID" value="BXY_0068400"/>
</dbReference>
<accession>A0A1I7RJ02</accession>
<keyword evidence="1 5" id="KW-0479">Metal-binding</keyword>
<feature type="DNA-binding region" description="DM" evidence="5">
    <location>
        <begin position="8"/>
        <end position="57"/>
    </location>
</feature>
<evidence type="ECO:0000313" key="12">
    <source>
        <dbReference type="WBParaSite" id="BXY_0068400.1"/>
    </source>
</evidence>
<dbReference type="AlphaFoldDB" id="A0A1I7RJ02"/>
<dbReference type="EMBL" id="CAJFCV020000004">
    <property type="protein sequence ID" value="CAG9119205.1"/>
    <property type="molecule type" value="Genomic_DNA"/>
</dbReference>
<keyword evidence="11" id="KW-1185">Reference proteome</keyword>
<evidence type="ECO:0000259" key="7">
    <source>
        <dbReference type="PROSITE" id="PS50809"/>
    </source>
</evidence>
<dbReference type="EMBL" id="CAJFDI010000004">
    <property type="protein sequence ID" value="CAD5228599.1"/>
    <property type="molecule type" value="Genomic_DNA"/>
</dbReference>
<feature type="domain" description="DM" evidence="7">
    <location>
        <begin position="8"/>
        <end position="57"/>
    </location>
</feature>
<dbReference type="SUPFAM" id="SSF82927">
    <property type="entry name" value="Cysteine-rich DNA binding domain, (DM domain)"/>
    <property type="match status" value="1"/>
</dbReference>
<evidence type="ECO:0000256" key="5">
    <source>
        <dbReference type="PROSITE-ProRule" id="PRU00070"/>
    </source>
</evidence>
<evidence type="ECO:0000256" key="4">
    <source>
        <dbReference type="ARBA" id="ARBA00023242"/>
    </source>
</evidence>
<protein>
    <submittedName>
        <fullName evidence="8">(pine wood nematode) hypothetical protein</fullName>
    </submittedName>
    <submittedName>
        <fullName evidence="12">DM domain-containing protein</fullName>
    </submittedName>
</protein>
<evidence type="ECO:0000256" key="1">
    <source>
        <dbReference type="ARBA" id="ARBA00022723"/>
    </source>
</evidence>
<dbReference type="InterPro" id="IPR001275">
    <property type="entry name" value="DM_DNA-bd"/>
</dbReference>
<dbReference type="SMART" id="SM00301">
    <property type="entry name" value="DM"/>
    <property type="match status" value="1"/>
</dbReference>
<evidence type="ECO:0000256" key="2">
    <source>
        <dbReference type="ARBA" id="ARBA00022833"/>
    </source>
</evidence>
<name>A0A1I7RJ02_BURXY</name>
<evidence type="ECO:0000313" key="8">
    <source>
        <dbReference type="EMBL" id="CAD5228599.1"/>
    </source>
</evidence>
<keyword evidence="4 5" id="KW-0539">Nucleus</keyword>
<dbReference type="GO" id="GO:0005634">
    <property type="term" value="C:nucleus"/>
    <property type="evidence" value="ECO:0007669"/>
    <property type="project" value="UniProtKB-SubCell"/>
</dbReference>
<feature type="region of interest" description="Disordered" evidence="6">
    <location>
        <begin position="91"/>
        <end position="119"/>
    </location>
</feature>
<dbReference type="GO" id="GO:0006355">
    <property type="term" value="P:regulation of DNA-templated transcription"/>
    <property type="evidence" value="ECO:0007669"/>
    <property type="project" value="InterPro"/>
</dbReference>
<dbReference type="Proteomes" id="UP000659654">
    <property type="component" value="Unassembled WGS sequence"/>
</dbReference>
<feature type="compositionally biased region" description="Polar residues" evidence="6">
    <location>
        <begin position="91"/>
        <end position="104"/>
    </location>
</feature>
<evidence type="ECO:0000313" key="9">
    <source>
        <dbReference type="EMBL" id="CAG9119205.1"/>
    </source>
</evidence>
<evidence type="ECO:0000313" key="11">
    <source>
        <dbReference type="Proteomes" id="UP000659654"/>
    </source>
</evidence>
<reference evidence="9" key="2">
    <citation type="submission" date="2020-08" db="EMBL/GenBank/DDBJ databases">
        <authorList>
            <person name="Kikuchi T."/>
        </authorList>
    </citation>
    <scope>NUCLEOTIDE SEQUENCE</scope>
    <source>
        <strain evidence="8">Ka4C1</strain>
    </source>
</reference>
<dbReference type="GO" id="GO:0043565">
    <property type="term" value="F:sequence-specific DNA binding"/>
    <property type="evidence" value="ECO:0007669"/>
    <property type="project" value="InterPro"/>
</dbReference>
<dbReference type="Proteomes" id="UP000095284">
    <property type="component" value="Unplaced"/>
</dbReference>
<dbReference type="OrthoDB" id="6162476at2759"/>
<dbReference type="Pfam" id="PF00751">
    <property type="entry name" value="DM"/>
    <property type="match status" value="1"/>
</dbReference>
<dbReference type="GO" id="GO:0046872">
    <property type="term" value="F:metal ion binding"/>
    <property type="evidence" value="ECO:0007669"/>
    <property type="project" value="UniProtKB-KW"/>
</dbReference>
<comment type="subcellular location">
    <subcellularLocation>
        <location evidence="5">Nucleus</location>
    </subcellularLocation>
</comment>
<evidence type="ECO:0000256" key="3">
    <source>
        <dbReference type="ARBA" id="ARBA00023125"/>
    </source>
</evidence>
<evidence type="ECO:0000313" key="10">
    <source>
        <dbReference type="Proteomes" id="UP000095284"/>
    </source>
</evidence>
<organism evidence="10 12">
    <name type="scientific">Bursaphelenchus xylophilus</name>
    <name type="common">Pinewood nematode worm</name>
    <name type="synonym">Aphelenchoides xylophilus</name>
    <dbReference type="NCBI Taxonomy" id="6326"/>
    <lineage>
        <taxon>Eukaryota</taxon>
        <taxon>Metazoa</taxon>
        <taxon>Ecdysozoa</taxon>
        <taxon>Nematoda</taxon>
        <taxon>Chromadorea</taxon>
        <taxon>Rhabditida</taxon>
        <taxon>Tylenchina</taxon>
        <taxon>Tylenchomorpha</taxon>
        <taxon>Aphelenchoidea</taxon>
        <taxon>Aphelenchoididae</taxon>
        <taxon>Bursaphelenchus</taxon>
    </lineage>
</organism>
<proteinExistence type="predicted"/>
<sequence>MGATIKMCGKCRRHGVLQAYKSHLDCPFTNCGCDKCFQVDEYRQKMRKIVAETKKRKTENLEASETAGPSTEANIVHNTANASAFRIPASASNSLQSPSTSSFHLQHLRKPTTATADTRMNTFSRLKTPLFNSPVEEEPSVKKIKVASPADLLSQLLSHYDIMLIEPIPLKTLLAQNSNVPIPCIDLDNLQVIC</sequence>
<keyword evidence="3 5" id="KW-0238">DNA-binding</keyword>
<dbReference type="Gene3D" id="4.10.1040.10">
    <property type="entry name" value="DM DNA-binding domain"/>
    <property type="match status" value="1"/>
</dbReference>
<dbReference type="PROSITE" id="PS50809">
    <property type="entry name" value="DM_2"/>
    <property type="match status" value="1"/>
</dbReference>
<gene>
    <name evidence="8" type="ORF">BXYJ_LOCUS10525</name>
</gene>
<dbReference type="eggNOG" id="ENOG502SZB9">
    <property type="taxonomic scope" value="Eukaryota"/>
</dbReference>